<protein>
    <submittedName>
        <fullName evidence="2">Uncharacterized protein</fullName>
    </submittedName>
</protein>
<dbReference type="InterPro" id="IPR011049">
    <property type="entry name" value="Serralysin-like_metalloprot_C"/>
</dbReference>
<dbReference type="AlphaFoldDB" id="A0A0C5XB44"/>
<accession>A0A0C5XB44</accession>
<dbReference type="GeneID" id="96612609"/>
<sequence length="538" mass="52966">MTDVLFPRAVPAGSLVGRPGKDGPPGPGGTTGSVWHTGSGNPNSGSTLLEGFESGAVGEALASSNVLDAGSGALLYTSQAHAGARGLSVAQFGGALSMPEDAPSAGVWIKLPSAIPDGGAAIVEIYSIELDMSAVHGIATLAIFGATTSSGNPPGRLIYGLQGSSPGSTQNLGPAVYGEWINVSFTRAGQVTIKSTSGTVLGTGAVALPPGPGLSVLVNNTTSAQLLYADDFYVGGAPVAAEPNGFYLDETTGDYYETADGTTWVLRGSLRGPQGPSGPGVAPESLAVLPGTGNTAAGTDAHAEGTGTSAPGNAARAEGTGTTSSGWASHAEGSGTAATADFAHAEGNQSLAAGRASHAEGYATATGDGAHAEGEADCTAAGYCSHAEGYSRSSGDYAHSEGSGSHAFRPAEHAEGTDGIQRSNVYLSGTDAGSGTSPVELPIHAGPCSARITIVSADGLVRWDLLVSATNDATTFAGRGAGTVTINSATGGGSTSHGSSAITWTASGDNAGQIVLTPSATFGNRRVMAELLELGTVS</sequence>
<dbReference type="HOGENOM" id="CLU_506071_0_0_11"/>
<dbReference type="STRING" id="2045.KR76_15315"/>
<feature type="region of interest" description="Disordered" evidence="1">
    <location>
        <begin position="268"/>
        <end position="335"/>
    </location>
</feature>
<feature type="compositionally biased region" description="Polar residues" evidence="1">
    <location>
        <begin position="33"/>
        <end position="46"/>
    </location>
</feature>
<evidence type="ECO:0000256" key="1">
    <source>
        <dbReference type="SAM" id="MobiDB-lite"/>
    </source>
</evidence>
<evidence type="ECO:0000313" key="3">
    <source>
        <dbReference type="Proteomes" id="UP000030300"/>
    </source>
</evidence>
<dbReference type="EMBL" id="CP009896">
    <property type="protein sequence ID" value="AJR18470.1"/>
    <property type="molecule type" value="Genomic_DNA"/>
</dbReference>
<organism evidence="2 3">
    <name type="scientific">Nocardioides simplex</name>
    <name type="common">Arthrobacter simplex</name>
    <dbReference type="NCBI Taxonomy" id="2045"/>
    <lineage>
        <taxon>Bacteria</taxon>
        <taxon>Bacillati</taxon>
        <taxon>Actinomycetota</taxon>
        <taxon>Actinomycetes</taxon>
        <taxon>Propionibacteriales</taxon>
        <taxon>Nocardioidaceae</taxon>
        <taxon>Pimelobacter</taxon>
    </lineage>
</organism>
<feature type="compositionally biased region" description="Polar residues" evidence="1">
    <location>
        <begin position="420"/>
        <end position="433"/>
    </location>
</feature>
<dbReference type="Proteomes" id="UP000030300">
    <property type="component" value="Chromosome"/>
</dbReference>
<gene>
    <name evidence="2" type="ORF">KR76_15315</name>
</gene>
<proteinExistence type="predicted"/>
<dbReference type="SUPFAM" id="SSF101967">
    <property type="entry name" value="Adhesin YadA, collagen-binding domain"/>
    <property type="match status" value="1"/>
</dbReference>
<keyword evidence="3" id="KW-1185">Reference proteome</keyword>
<dbReference type="RefSeq" id="WP_052138720.1">
    <property type="nucleotide sequence ID" value="NZ_BJMC01000009.1"/>
</dbReference>
<dbReference type="Gene3D" id="2.150.10.10">
    <property type="entry name" value="Serralysin-like metalloprotease, C-terminal"/>
    <property type="match status" value="1"/>
</dbReference>
<evidence type="ECO:0000313" key="2">
    <source>
        <dbReference type="EMBL" id="AJR18470.1"/>
    </source>
</evidence>
<feature type="region of interest" description="Disordered" evidence="1">
    <location>
        <begin position="392"/>
        <end position="433"/>
    </location>
</feature>
<dbReference type="KEGG" id="psim:KR76_15315"/>
<name>A0A0C5XB44_NOCSI</name>
<reference evidence="2 3" key="1">
    <citation type="journal article" date="2015" name="Genome Announc.">
        <title>Complete Genome Sequence of Steroid-Transforming Nocardioides simplex VKM Ac-2033D.</title>
        <authorList>
            <person name="Shtratnikova V.Y."/>
            <person name="Schelkunov M.I."/>
            <person name="Pekov Y.A."/>
            <person name="Fokina V.V."/>
            <person name="Logacheva M.D."/>
            <person name="Sokolov S.L."/>
            <person name="Bragin E.Y."/>
            <person name="Ashapkin V.V."/>
            <person name="Donova M.V."/>
        </authorList>
    </citation>
    <scope>NUCLEOTIDE SEQUENCE [LARGE SCALE GENOMIC DNA]</scope>
    <source>
        <strain evidence="2 3">VKM Ac-2033D</strain>
    </source>
</reference>
<feature type="region of interest" description="Disordered" evidence="1">
    <location>
        <begin position="11"/>
        <end position="46"/>
    </location>
</feature>